<dbReference type="PANTHER" id="PTHR10366">
    <property type="entry name" value="NAD DEPENDENT EPIMERASE/DEHYDRATASE"/>
    <property type="match status" value="1"/>
</dbReference>
<accession>A0A370I1H9</accession>
<dbReference type="InterPro" id="IPR001509">
    <property type="entry name" value="Epimerase_deHydtase"/>
</dbReference>
<sequence length="349" mass="37006">MADETVLVTGGTGFLATRCLAQALNEGHRVRTTVRNAAAAEGIREQLAEAGASDAAALEVVTADLTADAGWAEAVAGCTRVLHTASPMPWVQPQDPDEVIIPARDGTIRVLRAARDAGVRRVVFTSSFGAVGYGHKDTKRPFTEEDWTNLDDPTTPPTIRSKTLAEMAAWDFIDREGGDLELTVVNPAGIFGPVLGPRYSSAISLLLKLIDGTSPAVVPVSFSVADVRDVADLHLRAMVHPAAAGQRFIASGGDAIGLDKVATMLRKRLGSDGDRVPTKQMPMWMFKAAAKMAPGSGELAANVGKVRRLTNAKARETFGWTPRSMDDTLVETARSLLDRGLVGAPLIMG</sequence>
<gene>
    <name evidence="4" type="ORF">DFR76_108422</name>
</gene>
<dbReference type="AlphaFoldDB" id="A0A370I1H9"/>
<dbReference type="PANTHER" id="PTHR10366:SF564">
    <property type="entry name" value="STEROL-4-ALPHA-CARBOXYLATE 3-DEHYDROGENASE, DECARBOXYLATING"/>
    <property type="match status" value="1"/>
</dbReference>
<keyword evidence="5" id="KW-1185">Reference proteome</keyword>
<dbReference type="Pfam" id="PF01370">
    <property type="entry name" value="Epimerase"/>
    <property type="match status" value="1"/>
</dbReference>
<evidence type="ECO:0000313" key="4">
    <source>
        <dbReference type="EMBL" id="RDI64589.1"/>
    </source>
</evidence>
<dbReference type="CDD" id="cd05227">
    <property type="entry name" value="AR_SDR_e"/>
    <property type="match status" value="1"/>
</dbReference>
<evidence type="ECO:0000259" key="3">
    <source>
        <dbReference type="Pfam" id="PF01370"/>
    </source>
</evidence>
<comment type="caution">
    <text evidence="4">The sequence shown here is derived from an EMBL/GenBank/DDBJ whole genome shotgun (WGS) entry which is preliminary data.</text>
</comment>
<dbReference type="SUPFAM" id="SSF51735">
    <property type="entry name" value="NAD(P)-binding Rossmann-fold domains"/>
    <property type="match status" value="1"/>
</dbReference>
<dbReference type="EMBL" id="QQBC01000008">
    <property type="protein sequence ID" value="RDI64589.1"/>
    <property type="molecule type" value="Genomic_DNA"/>
</dbReference>
<dbReference type="RefSeq" id="WP_068003743.1">
    <property type="nucleotide sequence ID" value="NZ_QQBC01000008.1"/>
</dbReference>
<dbReference type="InterPro" id="IPR036291">
    <property type="entry name" value="NAD(P)-bd_dom_sf"/>
</dbReference>
<dbReference type="InterPro" id="IPR050425">
    <property type="entry name" value="NAD(P)_dehydrat-like"/>
</dbReference>
<dbReference type="FunFam" id="3.40.50.720:FF:000336">
    <property type="entry name" value="Aldehyde reductase"/>
    <property type="match status" value="1"/>
</dbReference>
<evidence type="ECO:0000256" key="1">
    <source>
        <dbReference type="ARBA" id="ARBA00023002"/>
    </source>
</evidence>
<organism evidence="4 5">
    <name type="scientific">Nocardia pseudobrasiliensis</name>
    <dbReference type="NCBI Taxonomy" id="45979"/>
    <lineage>
        <taxon>Bacteria</taxon>
        <taxon>Bacillati</taxon>
        <taxon>Actinomycetota</taxon>
        <taxon>Actinomycetes</taxon>
        <taxon>Mycobacteriales</taxon>
        <taxon>Nocardiaceae</taxon>
        <taxon>Nocardia</taxon>
    </lineage>
</organism>
<dbReference type="Gene3D" id="3.40.50.720">
    <property type="entry name" value="NAD(P)-binding Rossmann-like Domain"/>
    <property type="match status" value="1"/>
</dbReference>
<comment type="similarity">
    <text evidence="2">Belongs to the NAD(P)-dependent epimerase/dehydratase family. Dihydroflavonol-4-reductase subfamily.</text>
</comment>
<protein>
    <submittedName>
        <fullName evidence="4">Dihydroflavonol-4-reductase</fullName>
    </submittedName>
</protein>
<dbReference type="GO" id="GO:0016616">
    <property type="term" value="F:oxidoreductase activity, acting on the CH-OH group of donors, NAD or NADP as acceptor"/>
    <property type="evidence" value="ECO:0007669"/>
    <property type="project" value="TreeGrafter"/>
</dbReference>
<evidence type="ECO:0000313" key="5">
    <source>
        <dbReference type="Proteomes" id="UP000254869"/>
    </source>
</evidence>
<reference evidence="4 5" key="1">
    <citation type="submission" date="2018-07" db="EMBL/GenBank/DDBJ databases">
        <title>Genomic Encyclopedia of Type Strains, Phase IV (KMG-IV): sequencing the most valuable type-strain genomes for metagenomic binning, comparative biology and taxonomic classification.</title>
        <authorList>
            <person name="Goeker M."/>
        </authorList>
    </citation>
    <scope>NUCLEOTIDE SEQUENCE [LARGE SCALE GENOMIC DNA]</scope>
    <source>
        <strain evidence="4 5">DSM 44290</strain>
    </source>
</reference>
<keyword evidence="1" id="KW-0560">Oxidoreductase</keyword>
<feature type="domain" description="NAD-dependent epimerase/dehydratase" evidence="3">
    <location>
        <begin position="6"/>
        <end position="244"/>
    </location>
</feature>
<dbReference type="Proteomes" id="UP000254869">
    <property type="component" value="Unassembled WGS sequence"/>
</dbReference>
<proteinExistence type="inferred from homology"/>
<name>A0A370I1H9_9NOCA</name>
<evidence type="ECO:0000256" key="2">
    <source>
        <dbReference type="ARBA" id="ARBA00023445"/>
    </source>
</evidence>
<dbReference type="STRING" id="1210086.GCA_001613105_05589"/>